<dbReference type="AlphaFoldDB" id="A0A223CWY0"/>
<feature type="region of interest" description="Disordered" evidence="5">
    <location>
        <begin position="1"/>
        <end position="28"/>
    </location>
</feature>
<evidence type="ECO:0000256" key="1">
    <source>
        <dbReference type="ARBA" id="ARBA00007569"/>
    </source>
</evidence>
<dbReference type="Pfam" id="PF00329">
    <property type="entry name" value="Complex1_30kDa"/>
    <property type="match status" value="1"/>
</dbReference>
<dbReference type="InterPro" id="IPR037232">
    <property type="entry name" value="NADH_quin_OxRdtase_su_C/D-like"/>
</dbReference>
<feature type="domain" description="NADH:ubiquinone oxidoreductase 30kDa subunit" evidence="6">
    <location>
        <begin position="66"/>
        <end position="183"/>
    </location>
</feature>
<evidence type="ECO:0000256" key="5">
    <source>
        <dbReference type="SAM" id="MobiDB-lite"/>
    </source>
</evidence>
<protein>
    <recommendedName>
        <fullName evidence="4">NADH-quinone oxidoreductase</fullName>
        <ecNumber evidence="4">7.1.1.-</ecNumber>
    </recommendedName>
</protein>
<dbReference type="Proteomes" id="UP000214688">
    <property type="component" value="Chromosome"/>
</dbReference>
<gene>
    <name evidence="7" type="ORF">CIG75_01965</name>
</gene>
<organism evidence="7 8">
    <name type="scientific">Tumebacillus algifaecis</name>
    <dbReference type="NCBI Taxonomy" id="1214604"/>
    <lineage>
        <taxon>Bacteria</taxon>
        <taxon>Bacillati</taxon>
        <taxon>Bacillota</taxon>
        <taxon>Bacilli</taxon>
        <taxon>Bacillales</taxon>
        <taxon>Alicyclobacillaceae</taxon>
        <taxon>Tumebacillus</taxon>
    </lineage>
</organism>
<comment type="similarity">
    <text evidence="1 3">Belongs to the complex I 30 kDa subunit family.</text>
</comment>
<keyword evidence="4" id="KW-0874">Quinone</keyword>
<dbReference type="PANTHER" id="PTHR10884:SF14">
    <property type="entry name" value="NADH DEHYDROGENASE [UBIQUINONE] IRON-SULFUR PROTEIN 3, MITOCHONDRIAL"/>
    <property type="match status" value="1"/>
</dbReference>
<dbReference type="SUPFAM" id="SSF143243">
    <property type="entry name" value="Nqo5-like"/>
    <property type="match status" value="1"/>
</dbReference>
<dbReference type="OrthoDB" id="9803286at2"/>
<dbReference type="Gene3D" id="3.30.460.80">
    <property type="entry name" value="NADH:ubiquinone oxidoreductase, 30kDa subunit"/>
    <property type="match status" value="1"/>
</dbReference>
<proteinExistence type="inferred from homology"/>
<keyword evidence="3" id="KW-1278">Translocase</keyword>
<comment type="catalytic activity">
    <reaction evidence="4">
        <text>a quinone + NADH + 5 H(+)(in) = a quinol + NAD(+) + 4 H(+)(out)</text>
        <dbReference type="Rhea" id="RHEA:57888"/>
        <dbReference type="ChEBI" id="CHEBI:15378"/>
        <dbReference type="ChEBI" id="CHEBI:24646"/>
        <dbReference type="ChEBI" id="CHEBI:57540"/>
        <dbReference type="ChEBI" id="CHEBI:57945"/>
        <dbReference type="ChEBI" id="CHEBI:132124"/>
    </reaction>
</comment>
<dbReference type="EMBL" id="CP022657">
    <property type="protein sequence ID" value="ASS73859.1"/>
    <property type="molecule type" value="Genomic_DNA"/>
</dbReference>
<reference evidence="7 8" key="1">
    <citation type="journal article" date="2015" name="Int. J. Syst. Evol. Microbiol.">
        <title>Tumebacillus algifaecis sp. nov., isolated from decomposing algal scum.</title>
        <authorList>
            <person name="Wu Y.F."/>
            <person name="Zhang B."/>
            <person name="Xing P."/>
            <person name="Wu Q.L."/>
            <person name="Liu S.J."/>
        </authorList>
    </citation>
    <scope>NUCLEOTIDE SEQUENCE [LARGE SCALE GENOMIC DNA]</scope>
    <source>
        <strain evidence="7 8">THMBR28</strain>
    </source>
</reference>
<evidence type="ECO:0000313" key="7">
    <source>
        <dbReference type="EMBL" id="ASS73859.1"/>
    </source>
</evidence>
<dbReference type="PROSITE" id="PS00542">
    <property type="entry name" value="COMPLEX1_30K"/>
    <property type="match status" value="1"/>
</dbReference>
<evidence type="ECO:0000259" key="6">
    <source>
        <dbReference type="Pfam" id="PF00329"/>
    </source>
</evidence>
<keyword evidence="3" id="KW-0520">NAD</keyword>
<feature type="compositionally biased region" description="Low complexity" evidence="5">
    <location>
        <begin position="10"/>
        <end position="20"/>
    </location>
</feature>
<dbReference type="EC" id="7.1.1.-" evidence="4"/>
<sequence>MSEETKAPEATKAAAPQAAEETPEPVDPRIESATAKLELLKGKITAQFGADVIEEAFLAKFQPSFVIKNESWPAVVEYLKVTDELSFVYPEAMAGTDHMAKGYCEVYLYVHSFVLDMDVALKVRTPRDEAAIPSVAHIFSGVNWEEREIFDLVGIKFPGHPDMRRIMLEDHWQGHPLRKDYVVMD</sequence>
<dbReference type="GO" id="GO:0016651">
    <property type="term" value="F:oxidoreductase activity, acting on NAD(P)H"/>
    <property type="evidence" value="ECO:0007669"/>
    <property type="project" value="InterPro"/>
</dbReference>
<evidence type="ECO:0000256" key="3">
    <source>
        <dbReference type="RuleBase" id="RU003456"/>
    </source>
</evidence>
<dbReference type="GO" id="GO:0048038">
    <property type="term" value="F:quinone binding"/>
    <property type="evidence" value="ECO:0007669"/>
    <property type="project" value="UniProtKB-KW"/>
</dbReference>
<dbReference type="InterPro" id="IPR020396">
    <property type="entry name" value="NADH_UbQ_OxRdtase_CS"/>
</dbReference>
<dbReference type="PANTHER" id="PTHR10884">
    <property type="entry name" value="NADH DEHYDROGENASE UBIQUINONE IRON-SULFUR PROTEIN 3"/>
    <property type="match status" value="1"/>
</dbReference>
<evidence type="ECO:0000256" key="2">
    <source>
        <dbReference type="ARBA" id="ARBA00022448"/>
    </source>
</evidence>
<evidence type="ECO:0000313" key="8">
    <source>
        <dbReference type="Proteomes" id="UP000214688"/>
    </source>
</evidence>
<comment type="function">
    <text evidence="4">NDH-1 shuttles electrons from NADH, via FMN and iron-sulfur (Fe-S) centers, to quinones in the respiratory chain.</text>
</comment>
<dbReference type="RefSeq" id="WP_094235119.1">
    <property type="nucleotide sequence ID" value="NZ_CP022657.1"/>
</dbReference>
<keyword evidence="8" id="KW-1185">Reference proteome</keyword>
<name>A0A223CWY0_9BACL</name>
<keyword evidence="2 3" id="KW-0813">Transport</keyword>
<accession>A0A223CWY0</accession>
<evidence type="ECO:0000256" key="4">
    <source>
        <dbReference type="RuleBase" id="RU003582"/>
    </source>
</evidence>
<dbReference type="GO" id="GO:0008137">
    <property type="term" value="F:NADH dehydrogenase (ubiquinone) activity"/>
    <property type="evidence" value="ECO:0007669"/>
    <property type="project" value="InterPro"/>
</dbReference>
<dbReference type="InterPro" id="IPR001268">
    <property type="entry name" value="NADH_UbQ_OxRdtase_30kDa_su"/>
</dbReference>
<dbReference type="KEGG" id="tab:CIG75_01965"/>